<evidence type="ECO:0000256" key="3">
    <source>
        <dbReference type="ARBA" id="ARBA00023002"/>
    </source>
</evidence>
<dbReference type="GO" id="GO:0016491">
    <property type="term" value="F:oxidoreductase activity"/>
    <property type="evidence" value="ECO:0007669"/>
    <property type="project" value="UniProtKB-KW"/>
</dbReference>
<dbReference type="PANTHER" id="PTHR10209">
    <property type="entry name" value="OXIDOREDUCTASE, 2OG-FE II OXYGENASE FAMILY PROTEIN"/>
    <property type="match status" value="1"/>
</dbReference>
<name>A0AAN6WLN4_9PEZI</name>
<feature type="compositionally biased region" description="Low complexity" evidence="6">
    <location>
        <begin position="1"/>
        <end position="14"/>
    </location>
</feature>
<feature type="domain" description="Fe2OG dioxygenase" evidence="7">
    <location>
        <begin position="226"/>
        <end position="334"/>
    </location>
</feature>
<evidence type="ECO:0000256" key="1">
    <source>
        <dbReference type="ARBA" id="ARBA00008056"/>
    </source>
</evidence>
<dbReference type="InterPro" id="IPR044861">
    <property type="entry name" value="IPNS-like_FE2OG_OXY"/>
</dbReference>
<dbReference type="InterPro" id="IPR005123">
    <property type="entry name" value="Oxoglu/Fe-dep_dioxygenase_dom"/>
</dbReference>
<evidence type="ECO:0000313" key="9">
    <source>
        <dbReference type="Proteomes" id="UP001302126"/>
    </source>
</evidence>
<evidence type="ECO:0000256" key="6">
    <source>
        <dbReference type="SAM" id="MobiDB-lite"/>
    </source>
</evidence>
<dbReference type="GO" id="GO:0044283">
    <property type="term" value="P:small molecule biosynthetic process"/>
    <property type="evidence" value="ECO:0007669"/>
    <property type="project" value="UniProtKB-ARBA"/>
</dbReference>
<sequence length="374" mass="41787">MSTTTTTTTPKTTTLHLASGNGPITRTILPTPLRDALPSEIPIIDISPILSPSSSPSARQAVASQIRNAATNNGFFYITNHGISPSATSSAHRESLHFFKQDVSLKEPASYLTQSDNRYKIGWKPPATQRVNPFESVDHRESFSWRYHPLYDPLHSSTDKKIPPEVAKHLSELDQHGFPWGTVSPRFSEAVIAQYQAVLSLGRCLLRSFSLALGLEEDALDGKFVYPDAGLAINYYPPLPPSGKEEEEEVGIGSHTDFQLFTILWQDSVGGLEVLSTQGQWLRAKPIEGTLVLNFGDYMQRITNGKWLSTVHRVRNVTEQQPKERMSMAFFFGFGLHESCGVIETCLEEGEEVKYEEVGCAEWVERRVRMMSLK</sequence>
<dbReference type="PRINTS" id="PR00682">
    <property type="entry name" value="IPNSYNTHASE"/>
</dbReference>
<evidence type="ECO:0000256" key="4">
    <source>
        <dbReference type="ARBA" id="ARBA00023004"/>
    </source>
</evidence>
<dbReference type="EMBL" id="MU864516">
    <property type="protein sequence ID" value="KAK4183898.1"/>
    <property type="molecule type" value="Genomic_DNA"/>
</dbReference>
<dbReference type="Pfam" id="PF14226">
    <property type="entry name" value="DIOX_N"/>
    <property type="match status" value="1"/>
</dbReference>
<dbReference type="SUPFAM" id="SSF51197">
    <property type="entry name" value="Clavaminate synthase-like"/>
    <property type="match status" value="1"/>
</dbReference>
<keyword evidence="3 5" id="KW-0560">Oxidoreductase</keyword>
<organism evidence="8 9">
    <name type="scientific">Podospora australis</name>
    <dbReference type="NCBI Taxonomy" id="1536484"/>
    <lineage>
        <taxon>Eukaryota</taxon>
        <taxon>Fungi</taxon>
        <taxon>Dikarya</taxon>
        <taxon>Ascomycota</taxon>
        <taxon>Pezizomycotina</taxon>
        <taxon>Sordariomycetes</taxon>
        <taxon>Sordariomycetidae</taxon>
        <taxon>Sordariales</taxon>
        <taxon>Podosporaceae</taxon>
        <taxon>Podospora</taxon>
    </lineage>
</organism>
<accession>A0AAN6WLN4</accession>
<dbReference type="InterPro" id="IPR026992">
    <property type="entry name" value="DIOX_N"/>
</dbReference>
<keyword evidence="4 5" id="KW-0408">Iron</keyword>
<dbReference type="Gene3D" id="2.60.120.330">
    <property type="entry name" value="B-lactam Antibiotic, Isopenicillin N Synthase, Chain"/>
    <property type="match status" value="1"/>
</dbReference>
<reference evidence="8" key="2">
    <citation type="submission" date="2023-05" db="EMBL/GenBank/DDBJ databases">
        <authorList>
            <consortium name="Lawrence Berkeley National Laboratory"/>
            <person name="Steindorff A."/>
            <person name="Hensen N."/>
            <person name="Bonometti L."/>
            <person name="Westerberg I."/>
            <person name="Brannstrom I.O."/>
            <person name="Guillou S."/>
            <person name="Cros-Aarteil S."/>
            <person name="Calhoun S."/>
            <person name="Haridas S."/>
            <person name="Kuo A."/>
            <person name="Mondo S."/>
            <person name="Pangilinan J."/>
            <person name="Riley R."/>
            <person name="Labutti K."/>
            <person name="Andreopoulos B."/>
            <person name="Lipzen A."/>
            <person name="Chen C."/>
            <person name="Yanf M."/>
            <person name="Daum C."/>
            <person name="Ng V."/>
            <person name="Clum A."/>
            <person name="Ohm R."/>
            <person name="Martin F."/>
            <person name="Silar P."/>
            <person name="Natvig D."/>
            <person name="Lalanne C."/>
            <person name="Gautier V."/>
            <person name="Ament-Velasquez S.L."/>
            <person name="Kruys A."/>
            <person name="Hutchinson M.I."/>
            <person name="Powell A.J."/>
            <person name="Barry K."/>
            <person name="Miller A.N."/>
            <person name="Grigoriev I.V."/>
            <person name="Debuchy R."/>
            <person name="Gladieux P."/>
            <person name="Thoren M.H."/>
            <person name="Johannesson H."/>
        </authorList>
    </citation>
    <scope>NUCLEOTIDE SEQUENCE</scope>
    <source>
        <strain evidence="8">PSN309</strain>
    </source>
</reference>
<dbReference type="AlphaFoldDB" id="A0AAN6WLN4"/>
<comment type="caution">
    <text evidence="8">The sequence shown here is derived from an EMBL/GenBank/DDBJ whole genome shotgun (WGS) entry which is preliminary data.</text>
</comment>
<feature type="region of interest" description="Disordered" evidence="6">
    <location>
        <begin position="1"/>
        <end position="23"/>
    </location>
</feature>
<evidence type="ECO:0000259" key="7">
    <source>
        <dbReference type="PROSITE" id="PS51471"/>
    </source>
</evidence>
<evidence type="ECO:0000313" key="8">
    <source>
        <dbReference type="EMBL" id="KAK4183898.1"/>
    </source>
</evidence>
<dbReference type="PROSITE" id="PS51471">
    <property type="entry name" value="FE2OG_OXY"/>
    <property type="match status" value="1"/>
</dbReference>
<dbReference type="Proteomes" id="UP001302126">
    <property type="component" value="Unassembled WGS sequence"/>
</dbReference>
<comment type="similarity">
    <text evidence="1 5">Belongs to the iron/ascorbate-dependent oxidoreductase family.</text>
</comment>
<keyword evidence="2 5" id="KW-0479">Metal-binding</keyword>
<dbReference type="PANTHER" id="PTHR10209:SF881">
    <property type="entry name" value="FI07970P-RELATED"/>
    <property type="match status" value="1"/>
</dbReference>
<dbReference type="GO" id="GO:0046872">
    <property type="term" value="F:metal ion binding"/>
    <property type="evidence" value="ECO:0007669"/>
    <property type="project" value="UniProtKB-KW"/>
</dbReference>
<evidence type="ECO:0000256" key="5">
    <source>
        <dbReference type="RuleBase" id="RU003682"/>
    </source>
</evidence>
<reference evidence="8" key="1">
    <citation type="journal article" date="2023" name="Mol. Phylogenet. Evol.">
        <title>Genome-scale phylogeny and comparative genomics of the fungal order Sordariales.</title>
        <authorList>
            <person name="Hensen N."/>
            <person name="Bonometti L."/>
            <person name="Westerberg I."/>
            <person name="Brannstrom I.O."/>
            <person name="Guillou S."/>
            <person name="Cros-Aarteil S."/>
            <person name="Calhoun S."/>
            <person name="Haridas S."/>
            <person name="Kuo A."/>
            <person name="Mondo S."/>
            <person name="Pangilinan J."/>
            <person name="Riley R."/>
            <person name="LaButti K."/>
            <person name="Andreopoulos B."/>
            <person name="Lipzen A."/>
            <person name="Chen C."/>
            <person name="Yan M."/>
            <person name="Daum C."/>
            <person name="Ng V."/>
            <person name="Clum A."/>
            <person name="Steindorff A."/>
            <person name="Ohm R.A."/>
            <person name="Martin F."/>
            <person name="Silar P."/>
            <person name="Natvig D.O."/>
            <person name="Lalanne C."/>
            <person name="Gautier V."/>
            <person name="Ament-Velasquez S.L."/>
            <person name="Kruys A."/>
            <person name="Hutchinson M.I."/>
            <person name="Powell A.J."/>
            <person name="Barry K."/>
            <person name="Miller A.N."/>
            <person name="Grigoriev I.V."/>
            <person name="Debuchy R."/>
            <person name="Gladieux P."/>
            <person name="Hiltunen Thoren M."/>
            <person name="Johannesson H."/>
        </authorList>
    </citation>
    <scope>NUCLEOTIDE SEQUENCE</scope>
    <source>
        <strain evidence="8">PSN309</strain>
    </source>
</reference>
<dbReference type="Pfam" id="PF03171">
    <property type="entry name" value="2OG-FeII_Oxy"/>
    <property type="match status" value="1"/>
</dbReference>
<keyword evidence="9" id="KW-1185">Reference proteome</keyword>
<dbReference type="InterPro" id="IPR027443">
    <property type="entry name" value="IPNS-like_sf"/>
</dbReference>
<gene>
    <name evidence="8" type="ORF">QBC35DRAFT_442467</name>
</gene>
<proteinExistence type="inferred from homology"/>
<evidence type="ECO:0000256" key="2">
    <source>
        <dbReference type="ARBA" id="ARBA00022723"/>
    </source>
</evidence>
<protein>
    <submittedName>
        <fullName evidence="8">2OG-Fe(II) oxygenase</fullName>
    </submittedName>
</protein>